<accession>A0AA86W3Q4</accession>
<evidence type="ECO:0000256" key="1">
    <source>
        <dbReference type="ARBA" id="ARBA00010768"/>
    </source>
</evidence>
<evidence type="ECO:0000313" key="5">
    <source>
        <dbReference type="EMBL" id="CAJ1977981.1"/>
    </source>
</evidence>
<evidence type="ECO:0000259" key="4">
    <source>
        <dbReference type="SMART" id="SM00128"/>
    </source>
</evidence>
<keyword evidence="6" id="KW-1185">Reference proteome</keyword>
<dbReference type="Proteomes" id="UP001189624">
    <property type="component" value="Chromosome 11"/>
</dbReference>
<protein>
    <recommendedName>
        <fullName evidence="4">Inositol polyphosphate-related phosphatase domain-containing protein</fullName>
    </recommendedName>
</protein>
<sequence length="522" mass="59761">MAQPTIVILFAGTHVGLMDNEFEDKQEETVSDMMASNQQRKKQSFLWKVLAMRERNARTMERGSNYSLDTLSDPSSENLGSEPSMASTEAGQNLRVFAATWNVGGQCPTVNLDLGDFLQVRNEPDMYVLGFQEIVPLNAGNVLVLEDNEPAAKWLALINQSLNGPSDLTSNGLKSTASFGGPLFFQKPSLKKIKKTFKKINGKRLKSCNCVFEMERKAAKDFCFRCQESNFNSDDSSTEEEDENFPIPVALATNQMKYSLVTCKQMVGIFVSVWMKRELVQYIGHLRICCTSRGIMGCLGNKGCISVSMSFYQTSFCFICSHLASGEKEGDELRRNLDVIEILKNTQFPRICKTPHSRMPDRILDHDRIIWFGDLNYRISLSHDDAKRLVEKKDWPALFNKDQLKMEREAGRVFKGWKEGKIYFAPTYKYAFNSDTYYVEGVKVSKNKRRTPAWCDRILWHGRGIHQLSYVRKEFKFSDHRPVCATFNVEVEVMFRGQKKKVSTYNFQNIDDLVSTRSPYYS</sequence>
<name>A0AA86W3Q4_9FABA</name>
<dbReference type="GO" id="GO:0004445">
    <property type="term" value="F:inositol-polyphosphate 5-phosphatase activity"/>
    <property type="evidence" value="ECO:0007669"/>
    <property type="project" value="InterPro"/>
</dbReference>
<dbReference type="GO" id="GO:0034485">
    <property type="term" value="F:phosphatidylinositol-3,4,5-trisphosphate 5-phosphatase activity"/>
    <property type="evidence" value="ECO:0007669"/>
    <property type="project" value="TreeGrafter"/>
</dbReference>
<dbReference type="Pfam" id="PF22669">
    <property type="entry name" value="Exo_endo_phos2"/>
    <property type="match status" value="1"/>
</dbReference>
<feature type="compositionally biased region" description="Polar residues" evidence="3">
    <location>
        <begin position="62"/>
        <end position="87"/>
    </location>
</feature>
<evidence type="ECO:0000313" key="6">
    <source>
        <dbReference type="Proteomes" id="UP001189624"/>
    </source>
</evidence>
<dbReference type="InterPro" id="IPR036691">
    <property type="entry name" value="Endo/exonu/phosph_ase_sf"/>
</dbReference>
<dbReference type="InterPro" id="IPR000300">
    <property type="entry name" value="IPPc"/>
</dbReference>
<evidence type="ECO:0000256" key="2">
    <source>
        <dbReference type="ARBA" id="ARBA00022801"/>
    </source>
</evidence>
<dbReference type="Gene3D" id="3.60.10.10">
    <property type="entry name" value="Endonuclease/exonuclease/phosphatase"/>
    <property type="match status" value="1"/>
</dbReference>
<dbReference type="SMART" id="SM00128">
    <property type="entry name" value="IPPc"/>
    <property type="match status" value="1"/>
</dbReference>
<dbReference type="PANTHER" id="PTHR45666">
    <property type="entry name" value="TYPE IV INOSITOL POLYPHOSPHATE 5-PHOSPHATASE 9"/>
    <property type="match status" value="1"/>
</dbReference>
<feature type="domain" description="Inositol polyphosphate-related phosphatase" evidence="4">
    <location>
        <begin position="92"/>
        <end position="495"/>
    </location>
</feature>
<gene>
    <name evidence="5" type="ORF">AYBTSS11_LOCUS30152</name>
</gene>
<proteinExistence type="inferred from homology"/>
<dbReference type="Gramene" id="rna-AYBTSS11_LOCUS30152">
    <property type="protein sequence ID" value="CAJ1977981.1"/>
    <property type="gene ID" value="gene-AYBTSS11_LOCUS30152"/>
</dbReference>
<dbReference type="AlphaFoldDB" id="A0AA86W3Q4"/>
<evidence type="ECO:0000256" key="3">
    <source>
        <dbReference type="SAM" id="MobiDB-lite"/>
    </source>
</evidence>
<reference evidence="5" key="1">
    <citation type="submission" date="2023-10" db="EMBL/GenBank/DDBJ databases">
        <authorList>
            <person name="Domelevo Entfellner J.-B."/>
        </authorList>
    </citation>
    <scope>NUCLEOTIDE SEQUENCE</scope>
</reference>
<dbReference type="GO" id="GO:0046856">
    <property type="term" value="P:phosphatidylinositol dephosphorylation"/>
    <property type="evidence" value="ECO:0007669"/>
    <property type="project" value="InterPro"/>
</dbReference>
<dbReference type="GO" id="GO:0004439">
    <property type="term" value="F:phosphatidylinositol-4,5-bisphosphate 5-phosphatase activity"/>
    <property type="evidence" value="ECO:0007669"/>
    <property type="project" value="TreeGrafter"/>
</dbReference>
<comment type="similarity">
    <text evidence="1">Belongs to the inositol polyphosphate 5-phosphatase family.</text>
</comment>
<keyword evidence="2" id="KW-0378">Hydrolase</keyword>
<organism evidence="5 6">
    <name type="scientific">Sphenostylis stenocarpa</name>
    <dbReference type="NCBI Taxonomy" id="92480"/>
    <lineage>
        <taxon>Eukaryota</taxon>
        <taxon>Viridiplantae</taxon>
        <taxon>Streptophyta</taxon>
        <taxon>Embryophyta</taxon>
        <taxon>Tracheophyta</taxon>
        <taxon>Spermatophyta</taxon>
        <taxon>Magnoliopsida</taxon>
        <taxon>eudicotyledons</taxon>
        <taxon>Gunneridae</taxon>
        <taxon>Pentapetalae</taxon>
        <taxon>rosids</taxon>
        <taxon>fabids</taxon>
        <taxon>Fabales</taxon>
        <taxon>Fabaceae</taxon>
        <taxon>Papilionoideae</taxon>
        <taxon>50 kb inversion clade</taxon>
        <taxon>NPAAA clade</taxon>
        <taxon>indigoferoid/millettioid clade</taxon>
        <taxon>Phaseoleae</taxon>
        <taxon>Sphenostylis</taxon>
    </lineage>
</organism>
<dbReference type="SUPFAM" id="SSF56219">
    <property type="entry name" value="DNase I-like"/>
    <property type="match status" value="1"/>
</dbReference>
<dbReference type="PANTHER" id="PTHR45666:SF20">
    <property type="entry name" value="TYPE I INOSITOL POLYPHOSPHATE 5-PHOSPHATASE 10"/>
    <property type="match status" value="1"/>
</dbReference>
<dbReference type="EMBL" id="OY731408">
    <property type="protein sequence ID" value="CAJ1977981.1"/>
    <property type="molecule type" value="Genomic_DNA"/>
</dbReference>
<dbReference type="InterPro" id="IPR045849">
    <property type="entry name" value="IP5P_plant"/>
</dbReference>
<feature type="region of interest" description="Disordered" evidence="3">
    <location>
        <begin position="61"/>
        <end position="87"/>
    </location>
</feature>